<reference evidence="3" key="1">
    <citation type="submission" date="2017-08" db="EMBL/GenBank/DDBJ databases">
        <title>Mesorhizobium wenxinae sp. nov., a novel rhizobial species isolated from root nodules of chickpea (Cicer arietinum L.).</title>
        <authorList>
            <person name="Zhang J."/>
        </authorList>
    </citation>
    <scope>NUCLEOTIDE SEQUENCE [LARGE SCALE GENOMIC DNA]</scope>
    <source>
        <strain evidence="3">USDA 3392</strain>
    </source>
</reference>
<dbReference type="Proteomes" id="UP000216215">
    <property type="component" value="Unassembled WGS sequence"/>
</dbReference>
<evidence type="ECO:0000313" key="2">
    <source>
        <dbReference type="EMBL" id="PAQ03768.1"/>
    </source>
</evidence>
<dbReference type="NCBIfam" id="NF033632">
    <property type="entry name" value="SLATT_4"/>
    <property type="match status" value="1"/>
</dbReference>
<evidence type="ECO:0000256" key="1">
    <source>
        <dbReference type="SAM" id="Phobius"/>
    </source>
</evidence>
<accession>A0AB36RFS2</accession>
<keyword evidence="1" id="KW-0472">Membrane</keyword>
<evidence type="ECO:0000313" key="3">
    <source>
        <dbReference type="Proteomes" id="UP000216215"/>
    </source>
</evidence>
<feature type="transmembrane region" description="Helical" evidence="1">
    <location>
        <begin position="30"/>
        <end position="47"/>
    </location>
</feature>
<dbReference type="RefSeq" id="WP_095483081.1">
    <property type="nucleotide sequence ID" value="NZ_NPKI01000007.1"/>
</dbReference>
<keyword evidence="1" id="KW-1133">Transmembrane helix</keyword>
<dbReference type="AlphaFoldDB" id="A0AB36RFS2"/>
<organism evidence="2 3">
    <name type="scientific">Mesorhizobium mediterraneum</name>
    <dbReference type="NCBI Taxonomy" id="43617"/>
    <lineage>
        <taxon>Bacteria</taxon>
        <taxon>Pseudomonadati</taxon>
        <taxon>Pseudomonadota</taxon>
        <taxon>Alphaproteobacteria</taxon>
        <taxon>Hyphomicrobiales</taxon>
        <taxon>Phyllobacteriaceae</taxon>
        <taxon>Mesorhizobium</taxon>
    </lineage>
</organism>
<sequence>MEALRQSESCLYTSTAIFIWLRRVRWQHKIVLLAPIVLTAIAGFSYVKEWVPVWAVALMAFLATLIPSLAEALEIQTHVEELKTKAAEFKALQDRFRRLAKITVLGNIDRAEAELSDLMDRMDVVRSGSITPPEKYYVAARDKIRGGDYDFSIDQALRDMAADGGVAALPKAT</sequence>
<name>A0AB36RFS2_9HYPH</name>
<dbReference type="EMBL" id="NPKI01000007">
    <property type="protein sequence ID" value="PAQ03768.1"/>
    <property type="molecule type" value="Genomic_DNA"/>
</dbReference>
<comment type="caution">
    <text evidence="2">The sequence shown here is derived from an EMBL/GenBank/DDBJ whole genome shotgun (WGS) entry which is preliminary data.</text>
</comment>
<gene>
    <name evidence="2" type="ORF">CIT25_02925</name>
</gene>
<proteinExistence type="predicted"/>
<keyword evidence="3" id="KW-1185">Reference proteome</keyword>
<protein>
    <submittedName>
        <fullName evidence="2">Uncharacterized protein</fullName>
    </submittedName>
</protein>
<feature type="transmembrane region" description="Helical" evidence="1">
    <location>
        <begin position="53"/>
        <end position="73"/>
    </location>
</feature>
<keyword evidence="1" id="KW-0812">Transmembrane</keyword>